<dbReference type="CDD" id="cd06579">
    <property type="entry name" value="TM_PBP1_transp_AraH_like"/>
    <property type="match status" value="1"/>
</dbReference>
<comment type="subcellular location">
    <subcellularLocation>
        <location evidence="1">Cell membrane</location>
        <topology evidence="1">Multi-pass membrane protein</topology>
    </subcellularLocation>
</comment>
<protein>
    <recommendedName>
        <fullName evidence="8">Autoinducer 2 import system permease protein LsrD</fullName>
    </recommendedName>
</protein>
<dbReference type="RefSeq" id="WP_259866992.1">
    <property type="nucleotide sequence ID" value="NZ_JAMQJZ010000002.1"/>
</dbReference>
<keyword evidence="4" id="KW-0997">Cell inner membrane</keyword>
<keyword evidence="11" id="KW-1185">Reference proteome</keyword>
<evidence type="ECO:0000256" key="4">
    <source>
        <dbReference type="ARBA" id="ARBA00022519"/>
    </source>
</evidence>
<evidence type="ECO:0000256" key="5">
    <source>
        <dbReference type="ARBA" id="ARBA00022692"/>
    </source>
</evidence>
<evidence type="ECO:0000256" key="1">
    <source>
        <dbReference type="ARBA" id="ARBA00004651"/>
    </source>
</evidence>
<feature type="transmembrane region" description="Helical" evidence="9">
    <location>
        <begin position="166"/>
        <end position="187"/>
    </location>
</feature>
<keyword evidence="3" id="KW-1003">Cell membrane</keyword>
<reference evidence="10" key="1">
    <citation type="submission" date="2022-06" db="EMBL/GenBank/DDBJ databases">
        <title>Aquibacillus sp. a new bacterium isolated from soil saline samples.</title>
        <authorList>
            <person name="Galisteo C."/>
            <person name="De La Haba R."/>
            <person name="Sanchez-Porro C."/>
            <person name="Ventosa A."/>
        </authorList>
    </citation>
    <scope>NUCLEOTIDE SEQUENCE</scope>
    <source>
        <strain evidence="10">JCM 12387</strain>
    </source>
</reference>
<feature type="transmembrane region" description="Helical" evidence="9">
    <location>
        <begin position="20"/>
        <end position="41"/>
    </location>
</feature>
<keyword evidence="6 9" id="KW-1133">Transmembrane helix</keyword>
<dbReference type="Pfam" id="PF02653">
    <property type="entry name" value="BPD_transp_2"/>
    <property type="match status" value="1"/>
</dbReference>
<feature type="transmembrane region" description="Helical" evidence="9">
    <location>
        <begin position="98"/>
        <end position="120"/>
    </location>
</feature>
<evidence type="ECO:0000313" key="10">
    <source>
        <dbReference type="EMBL" id="MDC3419655.1"/>
    </source>
</evidence>
<organism evidence="10 11">
    <name type="scientific">Aquibacillus koreensis</name>
    <dbReference type="NCBI Taxonomy" id="279446"/>
    <lineage>
        <taxon>Bacteria</taxon>
        <taxon>Bacillati</taxon>
        <taxon>Bacillota</taxon>
        <taxon>Bacilli</taxon>
        <taxon>Bacillales</taxon>
        <taxon>Bacillaceae</taxon>
        <taxon>Aquibacillus</taxon>
    </lineage>
</organism>
<evidence type="ECO:0000256" key="9">
    <source>
        <dbReference type="SAM" id="Phobius"/>
    </source>
</evidence>
<dbReference type="Proteomes" id="UP001145072">
    <property type="component" value="Unassembled WGS sequence"/>
</dbReference>
<name>A0A9X3WJD0_9BACI</name>
<evidence type="ECO:0000256" key="3">
    <source>
        <dbReference type="ARBA" id="ARBA00022475"/>
    </source>
</evidence>
<accession>A0A9X3WJD0</accession>
<dbReference type="GO" id="GO:0022857">
    <property type="term" value="F:transmembrane transporter activity"/>
    <property type="evidence" value="ECO:0007669"/>
    <property type="project" value="InterPro"/>
</dbReference>
<dbReference type="EMBL" id="JAMQJZ010000002">
    <property type="protein sequence ID" value="MDC3419655.1"/>
    <property type="molecule type" value="Genomic_DNA"/>
</dbReference>
<evidence type="ECO:0000313" key="11">
    <source>
        <dbReference type="Proteomes" id="UP001145072"/>
    </source>
</evidence>
<dbReference type="AlphaFoldDB" id="A0A9X3WJD0"/>
<sequence>MKEEVNTRLKRLPSIKINTISILVILLAGLLIFFSTQSPYFLTTLNITNVLVQVTTIGLIAIPMTYVIISGAMDLSVGSILGLSAVTLGFLYESGTNIWVSVVLALVVGALAGALNGLLIARYKMQAIVVTIGTLVMLRGLVYIITKGKPISGYPDSFYFLGQGKVLGIPFSVIVMMALFSIAYILIKKTRIGRYTYALGNNEEAVRYSGINVVKVRFLTFVMSGLFAGIAAIFYVSRYASAQASAGDGIELDVITAVLIGGTHIFGGRGSLVGTFLGVLIIGTLRNGLNLMGVSVLFQTVILGVLILVAVSRQNK</sequence>
<dbReference type="InterPro" id="IPR001851">
    <property type="entry name" value="ABC_transp_permease"/>
</dbReference>
<dbReference type="PANTHER" id="PTHR32196:SF71">
    <property type="entry name" value="AUTOINDUCER 2 IMPORT SYSTEM PERMEASE PROTEIN LSRD"/>
    <property type="match status" value="1"/>
</dbReference>
<evidence type="ECO:0000256" key="8">
    <source>
        <dbReference type="ARBA" id="ARBA00039381"/>
    </source>
</evidence>
<dbReference type="PANTHER" id="PTHR32196">
    <property type="entry name" value="ABC TRANSPORTER PERMEASE PROTEIN YPHD-RELATED-RELATED"/>
    <property type="match status" value="1"/>
</dbReference>
<feature type="transmembrane region" description="Helical" evidence="9">
    <location>
        <begin position="47"/>
        <end position="68"/>
    </location>
</feature>
<evidence type="ECO:0000256" key="6">
    <source>
        <dbReference type="ARBA" id="ARBA00022989"/>
    </source>
</evidence>
<keyword evidence="7 9" id="KW-0472">Membrane</keyword>
<comment type="caution">
    <text evidence="10">The sequence shown here is derived from an EMBL/GenBank/DDBJ whole genome shotgun (WGS) entry which is preliminary data.</text>
</comment>
<proteinExistence type="predicted"/>
<feature type="transmembrane region" description="Helical" evidence="9">
    <location>
        <begin position="216"/>
        <end position="237"/>
    </location>
</feature>
<evidence type="ECO:0000256" key="2">
    <source>
        <dbReference type="ARBA" id="ARBA00022448"/>
    </source>
</evidence>
<feature type="transmembrane region" description="Helical" evidence="9">
    <location>
        <begin position="75"/>
        <end position="92"/>
    </location>
</feature>
<keyword evidence="5 9" id="KW-0812">Transmembrane</keyword>
<gene>
    <name evidence="10" type="ORF">NC661_04655</name>
</gene>
<evidence type="ECO:0000256" key="7">
    <source>
        <dbReference type="ARBA" id="ARBA00023136"/>
    </source>
</evidence>
<feature type="transmembrane region" description="Helical" evidence="9">
    <location>
        <begin position="257"/>
        <end position="282"/>
    </location>
</feature>
<keyword evidence="2" id="KW-0813">Transport</keyword>
<dbReference type="GO" id="GO:0005886">
    <property type="term" value="C:plasma membrane"/>
    <property type="evidence" value="ECO:0007669"/>
    <property type="project" value="UniProtKB-SubCell"/>
</dbReference>
<feature type="transmembrane region" description="Helical" evidence="9">
    <location>
        <begin position="289"/>
        <end position="311"/>
    </location>
</feature>
<feature type="transmembrane region" description="Helical" evidence="9">
    <location>
        <begin position="127"/>
        <end position="146"/>
    </location>
</feature>